<dbReference type="InterPro" id="IPR038765">
    <property type="entry name" value="Papain-like_cys_pep_sf"/>
</dbReference>
<name>A0A1Q2CUW2_9ACTN</name>
<dbReference type="SMART" id="SM00460">
    <property type="entry name" value="TGc"/>
    <property type="match status" value="1"/>
</dbReference>
<dbReference type="KEGG" id="tfa:BW733_02640"/>
<dbReference type="PANTHER" id="PTHR33490">
    <property type="entry name" value="BLR5614 PROTEIN-RELATED"/>
    <property type="match status" value="1"/>
</dbReference>
<dbReference type="STRING" id="399497.BW733_02640"/>
<dbReference type="OrthoDB" id="9804023at2"/>
<dbReference type="InterPro" id="IPR002931">
    <property type="entry name" value="Transglutaminase-like"/>
</dbReference>
<dbReference type="Pfam" id="PF01841">
    <property type="entry name" value="Transglut_core"/>
    <property type="match status" value="1"/>
</dbReference>
<proteinExistence type="predicted"/>
<feature type="domain" description="Transglutaminase-like" evidence="1">
    <location>
        <begin position="186"/>
        <end position="256"/>
    </location>
</feature>
<dbReference type="Gene3D" id="3.10.620.30">
    <property type="match status" value="1"/>
</dbReference>
<dbReference type="Proteomes" id="UP000188235">
    <property type="component" value="Chromosome"/>
</dbReference>
<dbReference type="PANTHER" id="PTHR33490:SF7">
    <property type="entry name" value="BLR2979 PROTEIN"/>
    <property type="match status" value="1"/>
</dbReference>
<protein>
    <recommendedName>
        <fullName evidence="1">Transglutaminase-like domain-containing protein</fullName>
    </recommendedName>
</protein>
<dbReference type="EMBL" id="CP019607">
    <property type="protein sequence ID" value="AQP49894.1"/>
    <property type="molecule type" value="Genomic_DNA"/>
</dbReference>
<accession>A0A1Q2CUW2</accession>
<evidence type="ECO:0000313" key="2">
    <source>
        <dbReference type="EMBL" id="AQP49894.1"/>
    </source>
</evidence>
<dbReference type="AlphaFoldDB" id="A0A1Q2CUW2"/>
<organism evidence="2 3">
    <name type="scientific">Tessaracoccus flavescens</name>
    <dbReference type="NCBI Taxonomy" id="399497"/>
    <lineage>
        <taxon>Bacteria</taxon>
        <taxon>Bacillati</taxon>
        <taxon>Actinomycetota</taxon>
        <taxon>Actinomycetes</taxon>
        <taxon>Propionibacteriales</taxon>
        <taxon>Propionibacteriaceae</taxon>
        <taxon>Tessaracoccus</taxon>
    </lineage>
</organism>
<dbReference type="Pfam" id="PF08379">
    <property type="entry name" value="Bact_transglu_N"/>
    <property type="match status" value="1"/>
</dbReference>
<keyword evidence="3" id="KW-1185">Reference proteome</keyword>
<dbReference type="RefSeq" id="WP_077347659.1">
    <property type="nucleotide sequence ID" value="NZ_CP019607.1"/>
</dbReference>
<dbReference type="SUPFAM" id="SSF54001">
    <property type="entry name" value="Cysteine proteinases"/>
    <property type="match status" value="1"/>
</dbReference>
<evidence type="ECO:0000313" key="3">
    <source>
        <dbReference type="Proteomes" id="UP000188235"/>
    </source>
</evidence>
<gene>
    <name evidence="2" type="ORF">BW733_02640</name>
</gene>
<dbReference type="InterPro" id="IPR013589">
    <property type="entry name" value="Bac_transglu_N"/>
</dbReference>
<sequence>MRQLPENLTARRYFLKHRTSYFYSDAVTMCHERGFLSPRETPSQRVVAHGAGILPEPLLHTEHVDRFGNLSHYFEIHYPHTQFEVVKEAVIDVAWPEVDVDLLDTWSLASATRAIAGNPALRLDRAVYGLPSRHVTAPPRLASYSDTILDPDLGFGQAISELTRGIRRDFAYRPGATSVRTTVDELLDLRAGVCQDFAHLGIAVLRSLGIPARYVSGYIETIAPPGKEKLEGSDASHAWISVLAPNGSWIDIDPTNGKFADSRYLVTAWGRDFADVSPLRGIVVTEAVTSRLDVGVDVVQMDGDRLPRMQTLDLEL</sequence>
<evidence type="ECO:0000259" key="1">
    <source>
        <dbReference type="SMART" id="SM00460"/>
    </source>
</evidence>
<reference evidence="2 3" key="1">
    <citation type="journal article" date="2008" name="Int. J. Syst. Evol. Microbiol.">
        <title>Tessaracoccus flavescens sp. nov., isolated from marine sediment.</title>
        <authorList>
            <person name="Lee D.W."/>
            <person name="Lee S.D."/>
        </authorList>
    </citation>
    <scope>NUCLEOTIDE SEQUENCE [LARGE SCALE GENOMIC DNA]</scope>
    <source>
        <strain evidence="2 3">SST-39T</strain>
    </source>
</reference>